<name>A0A443JFK3_9MICO</name>
<evidence type="ECO:0000313" key="2">
    <source>
        <dbReference type="Proteomes" id="UP000285970"/>
    </source>
</evidence>
<dbReference type="InterPro" id="IPR006311">
    <property type="entry name" value="TAT_signal"/>
</dbReference>
<dbReference type="Proteomes" id="UP000285970">
    <property type="component" value="Unassembled WGS sequence"/>
</dbReference>
<gene>
    <name evidence="1" type="ORF">D8Y23_08140</name>
</gene>
<reference evidence="1 2" key="1">
    <citation type="journal article" date="2018" name="Front. Microbiol.">
        <title>Novel Insights Into Bacterial Dimethylsulfoniopropionate Catabolism in the East China Sea.</title>
        <authorList>
            <person name="Liu J."/>
            <person name="Liu J."/>
            <person name="Zhang S.H."/>
            <person name="Liang J."/>
            <person name="Lin H."/>
            <person name="Song D."/>
            <person name="Yang G.P."/>
            <person name="Todd J.D."/>
            <person name="Zhang X.H."/>
        </authorList>
    </citation>
    <scope>NUCLEOTIDE SEQUENCE [LARGE SCALE GENOMIC DNA]</scope>
    <source>
        <strain evidence="1 2">ZYFD042</strain>
    </source>
</reference>
<sequence length="211" mass="21076">MSERAGRGIDRRTVLRGAAWSVPVVTLAVAAPSAAASVNNADLQLTGLDANLLSIQVLDSPTVATAAVALTVPTQLAVVNGAGALTGSATVSIRVGRPSGIALTLGRARGFGVHRFDGATTTSGQRTTVYETNALGSQIGFPVTTFTTTTNLNVASGQTLNIPLVWGLAGSRSGVAVNALATFPVTATVTVGGRTLSAASSIIVPLNAGVL</sequence>
<dbReference type="AlphaFoldDB" id="A0A443JFK3"/>
<proteinExistence type="predicted"/>
<evidence type="ECO:0000313" key="1">
    <source>
        <dbReference type="EMBL" id="RWR19173.1"/>
    </source>
</evidence>
<protein>
    <submittedName>
        <fullName evidence="1">Uncharacterized protein</fullName>
    </submittedName>
</protein>
<organism evidence="1 2">
    <name type="scientific">Microbacterium enclense</name>
    <dbReference type="NCBI Taxonomy" id="993073"/>
    <lineage>
        <taxon>Bacteria</taxon>
        <taxon>Bacillati</taxon>
        <taxon>Actinomycetota</taxon>
        <taxon>Actinomycetes</taxon>
        <taxon>Micrococcales</taxon>
        <taxon>Microbacteriaceae</taxon>
        <taxon>Microbacterium</taxon>
    </lineage>
</organism>
<dbReference type="PROSITE" id="PS51318">
    <property type="entry name" value="TAT"/>
    <property type="match status" value="1"/>
</dbReference>
<dbReference type="EMBL" id="RBZY01000024">
    <property type="protein sequence ID" value="RWR19173.1"/>
    <property type="molecule type" value="Genomic_DNA"/>
</dbReference>
<accession>A0A443JFK3</accession>
<comment type="caution">
    <text evidence="1">The sequence shown here is derived from an EMBL/GenBank/DDBJ whole genome shotgun (WGS) entry which is preliminary data.</text>
</comment>